<dbReference type="OrthoDB" id="5985073at2759"/>
<keyword evidence="9" id="KW-1185">Reference proteome</keyword>
<protein>
    <submittedName>
        <fullName evidence="8">WSC-domain protein</fullName>
    </submittedName>
</protein>
<evidence type="ECO:0000256" key="1">
    <source>
        <dbReference type="ARBA" id="ARBA00004167"/>
    </source>
</evidence>
<dbReference type="EMBL" id="KZ613973">
    <property type="protein sequence ID" value="PMD29577.1"/>
    <property type="molecule type" value="Genomic_DNA"/>
</dbReference>
<keyword evidence="6" id="KW-0325">Glycoprotein</keyword>
<gene>
    <name evidence="8" type="ORF">L207DRAFT_559457</name>
</gene>
<dbReference type="PANTHER" id="PTHR24269">
    <property type="entry name" value="KREMEN PROTEIN"/>
    <property type="match status" value="1"/>
</dbReference>
<evidence type="ECO:0000313" key="9">
    <source>
        <dbReference type="Proteomes" id="UP000235786"/>
    </source>
</evidence>
<feature type="domain" description="WSC" evidence="7">
    <location>
        <begin position="43"/>
        <end position="136"/>
    </location>
</feature>
<dbReference type="SMART" id="SM00321">
    <property type="entry name" value="WSC"/>
    <property type="match status" value="3"/>
</dbReference>
<evidence type="ECO:0000256" key="3">
    <source>
        <dbReference type="ARBA" id="ARBA00022729"/>
    </source>
</evidence>
<organism evidence="8 9">
    <name type="scientific">Hyaloscypha variabilis (strain UAMH 11265 / GT02V1 / F)</name>
    <name type="common">Meliniomyces variabilis</name>
    <dbReference type="NCBI Taxonomy" id="1149755"/>
    <lineage>
        <taxon>Eukaryota</taxon>
        <taxon>Fungi</taxon>
        <taxon>Dikarya</taxon>
        <taxon>Ascomycota</taxon>
        <taxon>Pezizomycotina</taxon>
        <taxon>Leotiomycetes</taxon>
        <taxon>Helotiales</taxon>
        <taxon>Hyaloscyphaceae</taxon>
        <taxon>Hyaloscypha</taxon>
        <taxon>Hyaloscypha variabilis</taxon>
    </lineage>
</organism>
<evidence type="ECO:0000313" key="8">
    <source>
        <dbReference type="EMBL" id="PMD29577.1"/>
    </source>
</evidence>
<dbReference type="InterPro" id="IPR002889">
    <property type="entry name" value="WSC_carb-bd"/>
</dbReference>
<keyword evidence="3" id="KW-0732">Signal</keyword>
<accession>A0A2J6QTI3</accession>
<evidence type="ECO:0000256" key="6">
    <source>
        <dbReference type="ARBA" id="ARBA00023180"/>
    </source>
</evidence>
<feature type="domain" description="WSC" evidence="7">
    <location>
        <begin position="148"/>
        <end position="249"/>
    </location>
</feature>
<dbReference type="STRING" id="1149755.A0A2J6QTI3"/>
<evidence type="ECO:0000256" key="2">
    <source>
        <dbReference type="ARBA" id="ARBA00022692"/>
    </source>
</evidence>
<evidence type="ECO:0000256" key="4">
    <source>
        <dbReference type="ARBA" id="ARBA00022989"/>
    </source>
</evidence>
<dbReference type="AlphaFoldDB" id="A0A2J6QTI3"/>
<dbReference type="InterPro" id="IPR051836">
    <property type="entry name" value="Kremen_rcpt"/>
</dbReference>
<feature type="domain" description="WSC" evidence="7">
    <location>
        <begin position="278"/>
        <end position="368"/>
    </location>
</feature>
<dbReference type="GO" id="GO:0005886">
    <property type="term" value="C:plasma membrane"/>
    <property type="evidence" value="ECO:0007669"/>
    <property type="project" value="TreeGrafter"/>
</dbReference>
<proteinExistence type="predicted"/>
<keyword evidence="4" id="KW-1133">Transmembrane helix</keyword>
<keyword evidence="2" id="KW-0812">Transmembrane</keyword>
<dbReference type="PROSITE" id="PS51212">
    <property type="entry name" value="WSC"/>
    <property type="match status" value="3"/>
</dbReference>
<sequence length="368" mass="38441">MASTLFRSALGASILLSQHSNALDSRLRMRSLVLSPPATLPGSWSYQGCYIEVGRTLIGASYSNATDMTDETCISYCSALGFLYAGTEYASQCFCDSKIAPGATLAADPSDCNMACTGNATEPCGGPDRLSLFWSGQTGPVTDPGPQNWAYTGCYTEGTTGRVLQAGVQVPGGATNMTAAACTTACQSAGYILAGSEYGDECWCGNTFTNGGTLASTTPDGLSGCNMLCTGNLSEYCGGADRLNVYNFNNTITTLPTSPTQSGTTPTQTPVIEPTVGPYTYYGCQTEGNGTRALGAAALASDTMTLEVCETFCQSFAYWGTEYGRECYCGNSFSQGSVPALNSDCSMLCPGNVEEYCGAGNRLSVYFK</sequence>
<name>A0A2J6QTI3_HYAVF</name>
<comment type="subcellular location">
    <subcellularLocation>
        <location evidence="1">Membrane</location>
        <topology evidence="1">Single-pass membrane protein</topology>
    </subcellularLocation>
</comment>
<dbReference type="PANTHER" id="PTHR24269:SF16">
    <property type="entry name" value="PROTEIN SLG1"/>
    <property type="match status" value="1"/>
</dbReference>
<keyword evidence="5" id="KW-0472">Membrane</keyword>
<evidence type="ECO:0000259" key="7">
    <source>
        <dbReference type="PROSITE" id="PS51212"/>
    </source>
</evidence>
<reference evidence="8 9" key="1">
    <citation type="submission" date="2016-04" db="EMBL/GenBank/DDBJ databases">
        <title>A degradative enzymes factory behind the ericoid mycorrhizal symbiosis.</title>
        <authorList>
            <consortium name="DOE Joint Genome Institute"/>
            <person name="Martino E."/>
            <person name="Morin E."/>
            <person name="Grelet G."/>
            <person name="Kuo A."/>
            <person name="Kohler A."/>
            <person name="Daghino S."/>
            <person name="Barry K."/>
            <person name="Choi C."/>
            <person name="Cichocki N."/>
            <person name="Clum A."/>
            <person name="Copeland A."/>
            <person name="Hainaut M."/>
            <person name="Haridas S."/>
            <person name="Labutti K."/>
            <person name="Lindquist E."/>
            <person name="Lipzen A."/>
            <person name="Khouja H.-R."/>
            <person name="Murat C."/>
            <person name="Ohm R."/>
            <person name="Olson A."/>
            <person name="Spatafora J."/>
            <person name="Veneault-Fourrey C."/>
            <person name="Henrissat B."/>
            <person name="Grigoriev I."/>
            <person name="Martin F."/>
            <person name="Perotto S."/>
        </authorList>
    </citation>
    <scope>NUCLEOTIDE SEQUENCE [LARGE SCALE GENOMIC DNA]</scope>
    <source>
        <strain evidence="8 9">F</strain>
    </source>
</reference>
<evidence type="ECO:0000256" key="5">
    <source>
        <dbReference type="ARBA" id="ARBA00023136"/>
    </source>
</evidence>
<dbReference type="Proteomes" id="UP000235786">
    <property type="component" value="Unassembled WGS sequence"/>
</dbReference>
<dbReference type="Pfam" id="PF01822">
    <property type="entry name" value="WSC"/>
    <property type="match status" value="3"/>
</dbReference>